<protein>
    <recommendedName>
        <fullName evidence="3">Cyclic nucleotide-binding domain-containing protein</fullName>
    </recommendedName>
</protein>
<dbReference type="Gene3D" id="2.60.120.10">
    <property type="entry name" value="Jelly Rolls"/>
    <property type="match status" value="1"/>
</dbReference>
<dbReference type="InterPro" id="IPR005182">
    <property type="entry name" value="YdbS-like_PH"/>
</dbReference>
<gene>
    <name evidence="4" type="ORF">SE16_08250</name>
</gene>
<evidence type="ECO:0000259" key="3">
    <source>
        <dbReference type="PROSITE" id="PS50042"/>
    </source>
</evidence>
<organism evidence="4 5">
    <name type="scientific">Ardenticatena maritima</name>
    <dbReference type="NCBI Taxonomy" id="872965"/>
    <lineage>
        <taxon>Bacteria</taxon>
        <taxon>Bacillati</taxon>
        <taxon>Chloroflexota</taxon>
        <taxon>Ardenticatenia</taxon>
        <taxon>Ardenticatenales</taxon>
        <taxon>Ardenticatenaceae</taxon>
        <taxon>Ardenticatena</taxon>
    </lineage>
</organism>
<feature type="region of interest" description="Disordered" evidence="1">
    <location>
        <begin position="358"/>
        <end position="387"/>
    </location>
</feature>
<feature type="domain" description="Cyclic nucleotide-binding" evidence="3">
    <location>
        <begin position="48"/>
        <end position="162"/>
    </location>
</feature>
<feature type="compositionally biased region" description="Pro residues" evidence="1">
    <location>
        <begin position="364"/>
        <end position="380"/>
    </location>
</feature>
<proteinExistence type="predicted"/>
<feature type="transmembrane region" description="Helical" evidence="2">
    <location>
        <begin position="229"/>
        <end position="253"/>
    </location>
</feature>
<keyword evidence="2" id="KW-0472">Membrane</keyword>
<comment type="caution">
    <text evidence="4">The sequence shown here is derived from an EMBL/GenBank/DDBJ whole genome shotgun (WGS) entry which is preliminary data.</text>
</comment>
<evidence type="ECO:0000256" key="2">
    <source>
        <dbReference type="SAM" id="Phobius"/>
    </source>
</evidence>
<dbReference type="EMBL" id="LGKN01000005">
    <property type="protein sequence ID" value="KPL87610.1"/>
    <property type="molecule type" value="Genomic_DNA"/>
</dbReference>
<evidence type="ECO:0000256" key="1">
    <source>
        <dbReference type="SAM" id="MobiDB-lite"/>
    </source>
</evidence>
<name>A0A0N8GRW2_9CHLR</name>
<feature type="transmembrane region" description="Helical" evidence="2">
    <location>
        <begin position="458"/>
        <end position="477"/>
    </location>
</feature>
<dbReference type="SUPFAM" id="SSF51206">
    <property type="entry name" value="cAMP-binding domain-like"/>
    <property type="match status" value="1"/>
</dbReference>
<feature type="transmembrane region" description="Helical" evidence="2">
    <location>
        <begin position="201"/>
        <end position="223"/>
    </location>
</feature>
<keyword evidence="2" id="KW-1133">Transmembrane helix</keyword>
<dbReference type="PROSITE" id="PS50042">
    <property type="entry name" value="CNMP_BINDING_3"/>
    <property type="match status" value="1"/>
</dbReference>
<dbReference type="InterPro" id="IPR018490">
    <property type="entry name" value="cNMP-bd_dom_sf"/>
</dbReference>
<dbReference type="InterPro" id="IPR014710">
    <property type="entry name" value="RmlC-like_jellyroll"/>
</dbReference>
<feature type="transmembrane region" description="Helical" evidence="2">
    <location>
        <begin position="429"/>
        <end position="446"/>
    </location>
</feature>
<evidence type="ECO:0000313" key="4">
    <source>
        <dbReference type="EMBL" id="KPL87610.1"/>
    </source>
</evidence>
<dbReference type="PANTHER" id="PTHR37938">
    <property type="entry name" value="BLL0215 PROTEIN"/>
    <property type="match status" value="1"/>
</dbReference>
<dbReference type="SMART" id="SM00100">
    <property type="entry name" value="cNMP"/>
    <property type="match status" value="1"/>
</dbReference>
<dbReference type="Pfam" id="PF03703">
    <property type="entry name" value="bPH_2"/>
    <property type="match status" value="1"/>
</dbReference>
<reference evidence="4 5" key="1">
    <citation type="submission" date="2015-07" db="EMBL/GenBank/DDBJ databases">
        <title>Whole genome sequence of Ardenticatena maritima DSM 23922.</title>
        <authorList>
            <person name="Hemp J."/>
            <person name="Ward L.M."/>
            <person name="Pace L.A."/>
            <person name="Fischer W.W."/>
        </authorList>
    </citation>
    <scope>NUCLEOTIDE SEQUENCE [LARGE SCALE GENOMIC DNA]</scope>
    <source>
        <strain evidence="4 5">110S</strain>
    </source>
</reference>
<dbReference type="Proteomes" id="UP000050502">
    <property type="component" value="Unassembled WGS sequence"/>
</dbReference>
<dbReference type="PANTHER" id="PTHR37938:SF1">
    <property type="entry name" value="BLL0215 PROTEIN"/>
    <property type="match status" value="1"/>
</dbReference>
<sequence>MGGSLFKNVVIPFALWYNHFCTQKLNKNRISMSEHLNVWEKIQQISYLVENVPPEVLERVSEMAKAHTFAQGEALFRQGEMPTTVYILLSGAVALERYEQDKPEPSVEAILRPFEMVGDHSCYYQHPYPYDAIALEPTEVIAIPAAAFIEMIEASPQLRQRLGYRHTSPVSRAKELLPDLREDEEILFVQRRHWILLLRRLLLGPLTGMLLATILFTVAILFVDSQTISRVWFLVGWGALMMVLTPWLAWIVFDWQNDYFIVTNQRAIHIEQIIAYKEERREAPFEKVQDVQLEQATIIHTLLDYGNVRIATASNSPPILFDYVPHPAVVQRLLTEHRDRFAQRVRKRAEEEKRRLLRRALGLEPPPEQAKPSEAPPPQAGEPEKKRRFTPLHALGRRLAVTTIHDDGTIVWRKHWIALIGRDQAWKPLMFLLLTVVGMMLLLWAVPELSRFSRRLEWLIFVLYGVFMVFGFGWLLWTIEDWRNDVYILTKDAIVDEEREPLGFDVRTRRAPLTTIQDISYNIPNMLYTFFDVGHVTIETASQEGKLTFDFVHHPREVAFHIYQRLRDLEEEERVRQQARLDQSILEILKLYNEEVVEKRLPPSTSQAS</sequence>
<dbReference type="CDD" id="cd00038">
    <property type="entry name" value="CAP_ED"/>
    <property type="match status" value="1"/>
</dbReference>
<dbReference type="InterPro" id="IPR000595">
    <property type="entry name" value="cNMP-bd_dom"/>
</dbReference>
<accession>A0A0N8GRW2</accession>
<evidence type="ECO:0000313" key="5">
    <source>
        <dbReference type="Proteomes" id="UP000050502"/>
    </source>
</evidence>
<dbReference type="Pfam" id="PF00027">
    <property type="entry name" value="cNMP_binding"/>
    <property type="match status" value="1"/>
</dbReference>
<dbReference type="AlphaFoldDB" id="A0A0N8GRW2"/>
<keyword evidence="2" id="KW-0812">Transmembrane</keyword>